<evidence type="ECO:0000256" key="1">
    <source>
        <dbReference type="SAM" id="Phobius"/>
    </source>
</evidence>
<keyword evidence="3" id="KW-1185">Reference proteome</keyword>
<accession>A0AA39MK64</accession>
<dbReference type="EMBL" id="JAUEPT010000052">
    <property type="protein sequence ID" value="KAK0436863.1"/>
    <property type="molecule type" value="Genomic_DNA"/>
</dbReference>
<reference evidence="2" key="1">
    <citation type="submission" date="2023-06" db="EMBL/GenBank/DDBJ databases">
        <authorList>
            <consortium name="Lawrence Berkeley National Laboratory"/>
            <person name="Ahrendt S."/>
            <person name="Sahu N."/>
            <person name="Indic B."/>
            <person name="Wong-Bajracharya J."/>
            <person name="Merenyi Z."/>
            <person name="Ke H.-M."/>
            <person name="Monk M."/>
            <person name="Kocsube S."/>
            <person name="Drula E."/>
            <person name="Lipzen A."/>
            <person name="Balint B."/>
            <person name="Henrissat B."/>
            <person name="Andreopoulos B."/>
            <person name="Martin F.M."/>
            <person name="Harder C.B."/>
            <person name="Rigling D."/>
            <person name="Ford K.L."/>
            <person name="Foster G.D."/>
            <person name="Pangilinan J."/>
            <person name="Papanicolaou A."/>
            <person name="Barry K."/>
            <person name="LaButti K."/>
            <person name="Viragh M."/>
            <person name="Koriabine M."/>
            <person name="Yan M."/>
            <person name="Riley R."/>
            <person name="Champramary S."/>
            <person name="Plett K.L."/>
            <person name="Tsai I.J."/>
            <person name="Slot J."/>
            <person name="Sipos G."/>
            <person name="Plett J."/>
            <person name="Nagy L.G."/>
            <person name="Grigoriev I.V."/>
        </authorList>
    </citation>
    <scope>NUCLEOTIDE SEQUENCE</scope>
    <source>
        <strain evidence="2">FPL87.14</strain>
    </source>
</reference>
<feature type="transmembrane region" description="Helical" evidence="1">
    <location>
        <begin position="94"/>
        <end position="119"/>
    </location>
</feature>
<keyword evidence="1" id="KW-0812">Transmembrane</keyword>
<dbReference type="Proteomes" id="UP001175226">
    <property type="component" value="Unassembled WGS sequence"/>
</dbReference>
<evidence type="ECO:0000313" key="3">
    <source>
        <dbReference type="Proteomes" id="UP001175226"/>
    </source>
</evidence>
<keyword evidence="1" id="KW-0472">Membrane</keyword>
<proteinExistence type="predicted"/>
<organism evidence="2 3">
    <name type="scientific">Armillaria borealis</name>
    <dbReference type="NCBI Taxonomy" id="47425"/>
    <lineage>
        <taxon>Eukaryota</taxon>
        <taxon>Fungi</taxon>
        <taxon>Dikarya</taxon>
        <taxon>Basidiomycota</taxon>
        <taxon>Agaricomycotina</taxon>
        <taxon>Agaricomycetes</taxon>
        <taxon>Agaricomycetidae</taxon>
        <taxon>Agaricales</taxon>
        <taxon>Marasmiineae</taxon>
        <taxon>Physalacriaceae</taxon>
        <taxon>Armillaria</taxon>
    </lineage>
</organism>
<evidence type="ECO:0000313" key="2">
    <source>
        <dbReference type="EMBL" id="KAK0436863.1"/>
    </source>
</evidence>
<protein>
    <submittedName>
        <fullName evidence="2">Uncharacterized protein</fullName>
    </submittedName>
</protein>
<name>A0AA39MK64_9AGAR</name>
<keyword evidence="1" id="KW-1133">Transmembrane helix</keyword>
<gene>
    <name evidence="2" type="ORF">EV421DRAFT_2021839</name>
</gene>
<comment type="caution">
    <text evidence="2">The sequence shown here is derived from an EMBL/GenBank/DDBJ whole genome shotgun (WGS) entry which is preliminary data.</text>
</comment>
<dbReference type="AlphaFoldDB" id="A0AA39MK64"/>
<sequence length="311" mass="34281">MKVTRSSVDRIILMKSGTMLYGQLWLAVRLSEGAETVVLEVLGGLSQCTGYVVLLYCDRGPSWRINTPAIRSFSPPNMINNNHPELIQTTSSHFAVAIAMAQAVFGLIKSITALLLFWACPSMTPSLPEYPRMAVTAKAERRSTSRYSMMVVPSSSVSFSSSSSTLVETSSECDNVIADHKKAGTKKHFPPVHSHMKKEFRRLAQTAKAEVKPFARRMSSSFQIAFSPMASPFTPSSDSYFPRKASVQLKHVGTIVEEAVITSQETVLVASRKTKKVAVLIKKTKTTKNIAKVGKKAKRVFLDSVQEVFKL</sequence>